<dbReference type="Pfam" id="PF01472">
    <property type="entry name" value="PUA"/>
    <property type="match status" value="1"/>
</dbReference>
<dbReference type="Proteomes" id="UP000001017">
    <property type="component" value="Chromosome"/>
</dbReference>
<dbReference type="SMART" id="SM00359">
    <property type="entry name" value="PUA"/>
    <property type="match status" value="1"/>
</dbReference>
<dbReference type="PROSITE" id="PS50890">
    <property type="entry name" value="PUA"/>
    <property type="match status" value="1"/>
</dbReference>
<keyword evidence="6" id="KW-1185">Reference proteome</keyword>
<dbReference type="PhylomeDB" id="Q979R5"/>
<dbReference type="InterPro" id="IPR015947">
    <property type="entry name" value="PUA-like_sf"/>
</dbReference>
<dbReference type="SUPFAM" id="SSF88802">
    <property type="entry name" value="Pre-PUA domain"/>
    <property type="match status" value="1"/>
</dbReference>
<comment type="pathway">
    <text evidence="1">tRNA modification; archaeosine-tRNA biosynthesis.</text>
</comment>
<dbReference type="HOGENOM" id="CLU_029831_0_0_2"/>
<name>Q979R5_THEVO</name>
<dbReference type="PROSITE" id="PS50096">
    <property type="entry name" value="IQ"/>
    <property type="match status" value="1"/>
</dbReference>
<dbReference type="InterPro" id="IPR002478">
    <property type="entry name" value="PUA"/>
</dbReference>
<dbReference type="GO" id="GO:0006400">
    <property type="term" value="P:tRNA modification"/>
    <property type="evidence" value="ECO:0007669"/>
    <property type="project" value="InterPro"/>
</dbReference>
<reference evidence="5 6" key="1">
    <citation type="journal article" date="1999" name="Proc. Jpn. Acad.">
        <title>Determination of the complete genomic DNA sequence of Thermoplasma volvanium GSS1.</title>
        <authorList>
            <person name="Kawashima T."/>
            <person name="Yamamoto Y."/>
            <person name="Aramaki H."/>
            <person name="Nunoshiba T."/>
            <person name="Kawamoto T."/>
            <person name="Watanabe K."/>
            <person name="Yamazaki M."/>
            <person name="Kanehori K."/>
            <person name="Amano N."/>
            <person name="Ohya Y."/>
            <person name="Makino K."/>
            <person name="Suzuki M."/>
        </authorList>
    </citation>
    <scope>NUCLEOTIDE SEQUENCE [LARGE SCALE GENOMIC DNA]</scope>
    <source>
        <strain evidence="6">ATCC 51530 / DSM 4299 / JCM 9571 / NBRC 15438 / GSS1</strain>
    </source>
</reference>
<dbReference type="InterPro" id="IPR036511">
    <property type="entry name" value="TGT-like_sf"/>
</dbReference>
<feature type="domain" description="PUA" evidence="4">
    <location>
        <begin position="491"/>
        <end position="555"/>
    </location>
</feature>
<dbReference type="InterPro" id="IPR040777">
    <property type="entry name" value="DUF5591"/>
</dbReference>
<dbReference type="InterPro" id="IPR036974">
    <property type="entry name" value="PUA_sf"/>
</dbReference>
<dbReference type="Gene3D" id="3.40.50.10630">
    <property type="entry name" value="Uracil-DNA glycosylase-like"/>
    <property type="match status" value="1"/>
</dbReference>
<dbReference type="GO" id="GO:0003723">
    <property type="term" value="F:RNA binding"/>
    <property type="evidence" value="ECO:0007669"/>
    <property type="project" value="InterPro"/>
</dbReference>
<dbReference type="EMBL" id="BA000011">
    <property type="protein sequence ID" value="BAB60237.1"/>
    <property type="molecule type" value="Genomic_DNA"/>
</dbReference>
<dbReference type="Gene3D" id="3.20.20.105">
    <property type="entry name" value="Queuine tRNA-ribosyltransferase-like"/>
    <property type="match status" value="1"/>
</dbReference>
<proteinExistence type="inferred from homology"/>
<evidence type="ECO:0000256" key="1">
    <source>
        <dbReference type="ARBA" id="ARBA00005030"/>
    </source>
</evidence>
<dbReference type="STRING" id="273116.gene:9381892"/>
<dbReference type="eggNOG" id="arCOG00990">
    <property type="taxonomic scope" value="Archaea"/>
</dbReference>
<sequence>MDLPLKSYLLGGKVLFFKIIVNWNPKFTISKIKGRLNNIIIIWFKMIEDTGIFGYSRAGSINGIEYPYVINVKTDFVENDGKLNFMGEEIDRMLIYPSQIKQEIVETESFVIIPNGAELIRRPKNLVSIIMNVHEKYGFSKLIYLSGLPDPYSIPALVYLGVSFFDDAYFRIEGINGLQFTQYGIRRTNEDQTENNMNFVRSMLNVIKDSIMNGTLRDIVEKNLVSSKAAEMIRIADYSYYEEYEKIFPSRTPYIKANTIEDLYRPDIVRYREYVANLYEKPDLDVAVILPCSAKKPYSKSKSHQKVINSLSDLRKYIHEIIVTSPLGVVPRDLEETYPAMFYDIPVIGLWYEDEKVMMKRMLRSYMSRNKYRKVIAFVPDDLEFITDSIPYDTEFIEFKSSNLSKLRQTVEKEKFASKSIDQKKAKYESVLKYQFGSWILPLINGYSLRRNYNQDMIVKDGKILFVYNERLGKFTINKASAEMFVKNGRFLVEIDDFKPTSNVYAMGVRDATDDIRQEDEVVLVHSGEIRGVGIAKMNARAMMELKKGIAVKVR</sequence>
<accession>Q979R5</accession>
<dbReference type="PaxDb" id="273116-14325333"/>
<dbReference type="AlphaFoldDB" id="Q979R5"/>
<dbReference type="KEGG" id="tvo:TVG1126727"/>
<gene>
    <name evidence="5" type="ORF">TVG1126727</name>
</gene>
<dbReference type="Gene3D" id="2.30.130.10">
    <property type="entry name" value="PUA domain"/>
    <property type="match status" value="1"/>
</dbReference>
<evidence type="ECO:0000313" key="5">
    <source>
        <dbReference type="EMBL" id="BAB60237.1"/>
    </source>
</evidence>
<comment type="similarity">
    <text evidence="2">Belongs to the archaeosine synthase type 1 family.</text>
</comment>
<dbReference type="SUPFAM" id="SSF51713">
    <property type="entry name" value="tRNA-guanine transglycosylase"/>
    <property type="match status" value="1"/>
</dbReference>
<keyword evidence="3" id="KW-0819">tRNA processing</keyword>
<dbReference type="Pfam" id="PF17884">
    <property type="entry name" value="DUF5591"/>
    <property type="match status" value="1"/>
</dbReference>
<evidence type="ECO:0000313" key="6">
    <source>
        <dbReference type="Proteomes" id="UP000001017"/>
    </source>
</evidence>
<dbReference type="UniPathway" id="UPA00393"/>
<evidence type="ECO:0000256" key="3">
    <source>
        <dbReference type="ARBA" id="ARBA00022694"/>
    </source>
</evidence>
<dbReference type="SUPFAM" id="SSF52141">
    <property type="entry name" value="Uracil-DNA glycosylase-like"/>
    <property type="match status" value="1"/>
</dbReference>
<protein>
    <recommendedName>
        <fullName evidence="4">PUA domain-containing protein</fullName>
    </recommendedName>
</protein>
<reference evidence="5 6" key="2">
    <citation type="journal article" date="2000" name="Proc. Natl. Acad. Sci. U.S.A.">
        <title>Archaeal adaptation to higher temperatures revealed by genomic sequence of Thermoplasma volcanium.</title>
        <authorList>
            <person name="Kawashima T."/>
            <person name="Amano N."/>
            <person name="Koike H."/>
            <person name="Makino S."/>
            <person name="Higuchi S."/>
            <person name="Kawashima-Ohya Y."/>
            <person name="Watanabe K."/>
            <person name="Yamazaki M."/>
            <person name="Kanehori K."/>
            <person name="Kawamoto T."/>
            <person name="Nunoshiba T."/>
            <person name="Yamamoto Y."/>
            <person name="Aramaki H."/>
            <person name="Makino K."/>
            <person name="Suzuki M."/>
        </authorList>
    </citation>
    <scope>NUCLEOTIDE SEQUENCE [LARGE SCALE GENOMIC DNA]</scope>
    <source>
        <strain evidence="6">ATCC 51530 / DSM 4299 / JCM 9571 / NBRC 15438 / GSS1</strain>
    </source>
</reference>
<evidence type="ECO:0000256" key="2">
    <source>
        <dbReference type="ARBA" id="ARBA00008906"/>
    </source>
</evidence>
<evidence type="ECO:0000259" key="4">
    <source>
        <dbReference type="SMART" id="SM00359"/>
    </source>
</evidence>
<organism evidence="5 6">
    <name type="scientific">Thermoplasma volcanium (strain ATCC 51530 / DSM 4299 / JCM 9571 / NBRC 15438 / GSS1)</name>
    <dbReference type="NCBI Taxonomy" id="273116"/>
    <lineage>
        <taxon>Archaea</taxon>
        <taxon>Methanobacteriati</taxon>
        <taxon>Thermoplasmatota</taxon>
        <taxon>Thermoplasmata</taxon>
        <taxon>Thermoplasmatales</taxon>
        <taxon>Thermoplasmataceae</taxon>
        <taxon>Thermoplasma</taxon>
    </lineage>
</organism>
<dbReference type="InterPro" id="IPR036895">
    <property type="entry name" value="Uracil-DNA_glycosylase-like_sf"/>
</dbReference>
<dbReference type="SUPFAM" id="SSF88697">
    <property type="entry name" value="PUA domain-like"/>
    <property type="match status" value="1"/>
</dbReference>